<reference evidence="2 3" key="1">
    <citation type="submission" date="2022-11" db="EMBL/GenBank/DDBJ databases">
        <title>Minimal conservation of predation-associated metabolite biosynthetic gene clusters underscores biosynthetic potential of Myxococcota including descriptions for ten novel species: Archangium lansinium sp. nov., Myxococcus landrumus sp. nov., Nannocystis bai.</title>
        <authorList>
            <person name="Ahearne A."/>
            <person name="Stevens C."/>
            <person name="Dowd S."/>
        </authorList>
    </citation>
    <scope>NUCLEOTIDE SEQUENCE [LARGE SCALE GENOMIC DNA]</scope>
    <source>
        <strain evidence="2 3">NCELM</strain>
    </source>
</reference>
<keyword evidence="3" id="KW-1185">Reference proteome</keyword>
<evidence type="ECO:0000256" key="1">
    <source>
        <dbReference type="SAM" id="Phobius"/>
    </source>
</evidence>
<gene>
    <name evidence="2" type="ORF">POL58_10635</name>
</gene>
<dbReference type="Proteomes" id="UP001217838">
    <property type="component" value="Unassembled WGS sequence"/>
</dbReference>
<keyword evidence="1" id="KW-0472">Membrane</keyword>
<feature type="transmembrane region" description="Helical" evidence="1">
    <location>
        <begin position="174"/>
        <end position="193"/>
    </location>
</feature>
<sequence>MPRQTKYEGESAPLAPLFGLAGLGFAALIVAGNLILIPAGLPRPGAAIGDVLAFFANSKGALGLASALTPFAWVLSALFGAGAVQVLWRSERDRGGAWALAGFAGVLLQNAAFTGVVALRLALAATPDSSAALGLWALHNALFTLNGTFLALALTGLSLGGLQAGLIPRWHCRLGLSSAALLFGSATLTPWIIDRPGPLGLLGLVGWLLWVVWIAVYSLTLARRPAAPAPC</sequence>
<evidence type="ECO:0000313" key="2">
    <source>
        <dbReference type="EMBL" id="MDC0668198.1"/>
    </source>
</evidence>
<organism evidence="2 3">
    <name type="scientific">Nannocystis radixulma</name>
    <dbReference type="NCBI Taxonomy" id="2995305"/>
    <lineage>
        <taxon>Bacteria</taxon>
        <taxon>Pseudomonadati</taxon>
        <taxon>Myxococcota</taxon>
        <taxon>Polyangia</taxon>
        <taxon>Nannocystales</taxon>
        <taxon>Nannocystaceae</taxon>
        <taxon>Nannocystis</taxon>
    </lineage>
</organism>
<dbReference type="EMBL" id="JAQNDN010000003">
    <property type="protein sequence ID" value="MDC0668198.1"/>
    <property type="molecule type" value="Genomic_DNA"/>
</dbReference>
<comment type="caution">
    <text evidence="2">The sequence shown here is derived from an EMBL/GenBank/DDBJ whole genome shotgun (WGS) entry which is preliminary data.</text>
</comment>
<feature type="transmembrane region" description="Helical" evidence="1">
    <location>
        <begin position="143"/>
        <end position="162"/>
    </location>
</feature>
<feature type="transmembrane region" description="Helical" evidence="1">
    <location>
        <begin position="100"/>
        <end position="123"/>
    </location>
</feature>
<feature type="transmembrane region" description="Helical" evidence="1">
    <location>
        <begin position="61"/>
        <end position="88"/>
    </location>
</feature>
<keyword evidence="1" id="KW-0812">Transmembrane</keyword>
<keyword evidence="1" id="KW-1133">Transmembrane helix</keyword>
<feature type="transmembrane region" description="Helical" evidence="1">
    <location>
        <begin position="199"/>
        <end position="219"/>
    </location>
</feature>
<accession>A0ABT5B3Z7</accession>
<proteinExistence type="predicted"/>
<dbReference type="RefSeq" id="WP_271997080.1">
    <property type="nucleotide sequence ID" value="NZ_JAQNDN010000003.1"/>
</dbReference>
<feature type="transmembrane region" description="Helical" evidence="1">
    <location>
        <begin position="12"/>
        <end position="41"/>
    </location>
</feature>
<evidence type="ECO:0000313" key="3">
    <source>
        <dbReference type="Proteomes" id="UP001217838"/>
    </source>
</evidence>
<protein>
    <recommendedName>
        <fullName evidence="4">DUF4386 family protein</fullName>
    </recommendedName>
</protein>
<name>A0ABT5B3Z7_9BACT</name>
<evidence type="ECO:0008006" key="4">
    <source>
        <dbReference type="Google" id="ProtNLM"/>
    </source>
</evidence>